<proteinExistence type="predicted"/>
<keyword evidence="1" id="KW-0732">Signal</keyword>
<name>A0ABU7TQM1_9HYPH</name>
<evidence type="ECO:0000313" key="3">
    <source>
        <dbReference type="Proteomes" id="UP001355206"/>
    </source>
</evidence>
<dbReference type="EMBL" id="MLCA01000008">
    <property type="protein sequence ID" value="MEE7492015.1"/>
    <property type="molecule type" value="Genomic_DNA"/>
</dbReference>
<feature type="signal peptide" evidence="1">
    <location>
        <begin position="1"/>
        <end position="17"/>
    </location>
</feature>
<gene>
    <name evidence="2" type="ORF">MOTC310_16650</name>
</gene>
<dbReference type="RefSeq" id="WP_331302574.1">
    <property type="nucleotide sequence ID" value="NZ_MLCA01000008.1"/>
</dbReference>
<evidence type="ECO:0008006" key="4">
    <source>
        <dbReference type="Google" id="ProtNLM"/>
    </source>
</evidence>
<organism evidence="2 3">
    <name type="scientific">Methylobacterium oryzae</name>
    <dbReference type="NCBI Taxonomy" id="334852"/>
    <lineage>
        <taxon>Bacteria</taxon>
        <taxon>Pseudomonadati</taxon>
        <taxon>Pseudomonadota</taxon>
        <taxon>Alphaproteobacteria</taxon>
        <taxon>Hyphomicrobiales</taxon>
        <taxon>Methylobacteriaceae</taxon>
        <taxon>Methylobacterium</taxon>
    </lineage>
</organism>
<dbReference type="Proteomes" id="UP001355206">
    <property type="component" value="Unassembled WGS sequence"/>
</dbReference>
<keyword evidence="3" id="KW-1185">Reference proteome</keyword>
<accession>A0ABU7TQM1</accession>
<feature type="chain" id="PRO_5046827271" description="Sulfur globule protein" evidence="1">
    <location>
        <begin position="18"/>
        <end position="96"/>
    </location>
</feature>
<evidence type="ECO:0000313" key="2">
    <source>
        <dbReference type="EMBL" id="MEE7492015.1"/>
    </source>
</evidence>
<comment type="caution">
    <text evidence="2">The sequence shown here is derived from an EMBL/GenBank/DDBJ whole genome shotgun (WGS) entry which is preliminary data.</text>
</comment>
<evidence type="ECO:0000256" key="1">
    <source>
        <dbReference type="SAM" id="SignalP"/>
    </source>
</evidence>
<protein>
    <recommendedName>
        <fullName evidence="4">Sulfur globule protein</fullName>
    </recommendedName>
</protein>
<reference evidence="2 3" key="1">
    <citation type="journal article" date="2012" name="Genet. Mol. Biol.">
        <title>Analysis of 16S rRNA and mxaF genes revealing insights into Methylobacterium niche-specific plant association.</title>
        <authorList>
            <person name="Dourado M.N."/>
            <person name="Andreote F.D."/>
            <person name="Dini-Andreote F."/>
            <person name="Conti R."/>
            <person name="Araujo J.M."/>
            <person name="Araujo W.L."/>
        </authorList>
    </citation>
    <scope>NUCLEOTIDE SEQUENCE [LARGE SCALE GENOMIC DNA]</scope>
    <source>
        <strain evidence="2 3">TC3-10</strain>
    </source>
</reference>
<sequence>MTTTSTKIAILAGLALAAAATVQGRAEARGFSHGSFGHRGGFRHGFQPSGFHHGFPHRFGGHGWWSPAGGYAANSGFGDCRLIFSPFRGRYERICR</sequence>